<feature type="compositionally biased region" description="Basic and acidic residues" evidence="1">
    <location>
        <begin position="1"/>
        <end position="14"/>
    </location>
</feature>
<organism evidence="2">
    <name type="scientific">marine metagenome</name>
    <dbReference type="NCBI Taxonomy" id="408172"/>
    <lineage>
        <taxon>unclassified sequences</taxon>
        <taxon>metagenomes</taxon>
        <taxon>ecological metagenomes</taxon>
    </lineage>
</organism>
<evidence type="ECO:0000313" key="2">
    <source>
        <dbReference type="EMBL" id="SVA73972.1"/>
    </source>
</evidence>
<gene>
    <name evidence="2" type="ORF">METZ01_LOCUS126826</name>
</gene>
<reference evidence="2" key="1">
    <citation type="submission" date="2018-05" db="EMBL/GenBank/DDBJ databases">
        <authorList>
            <person name="Lanie J.A."/>
            <person name="Ng W.-L."/>
            <person name="Kazmierczak K.M."/>
            <person name="Andrzejewski T.M."/>
            <person name="Davidsen T.M."/>
            <person name="Wayne K.J."/>
            <person name="Tettelin H."/>
            <person name="Glass J.I."/>
            <person name="Rusch D."/>
            <person name="Podicherti R."/>
            <person name="Tsui H.-C.T."/>
            <person name="Winkler M.E."/>
        </authorList>
    </citation>
    <scope>NUCLEOTIDE SEQUENCE</scope>
</reference>
<sequence length="159" mass="17238">VEAGRADGGQREVTDSIELDPLLGHPLEVQRVPRDFRQLEPPRATDPSEHVWGQAQGARVVDQQLPASRQVADVDANPVLCDEPALAQLERALAEGGDVAAVRYKEESYVFLPVERGEELQDLPARYRVEGSGGLVCEYELGIGDQGTRDGDPLLLATG</sequence>
<protein>
    <submittedName>
        <fullName evidence="2">Uncharacterized protein</fullName>
    </submittedName>
</protein>
<feature type="non-terminal residue" evidence="2">
    <location>
        <position position="1"/>
    </location>
</feature>
<evidence type="ECO:0000256" key="1">
    <source>
        <dbReference type="SAM" id="MobiDB-lite"/>
    </source>
</evidence>
<name>A0A381YBI7_9ZZZZ</name>
<feature type="region of interest" description="Disordered" evidence="1">
    <location>
        <begin position="1"/>
        <end position="24"/>
    </location>
</feature>
<dbReference type="AntiFam" id="ANF00095">
    <property type="entry name" value="Shadow ORF (opposite ABC transporters)"/>
</dbReference>
<proteinExistence type="predicted"/>
<dbReference type="EMBL" id="UINC01017755">
    <property type="protein sequence ID" value="SVA73972.1"/>
    <property type="molecule type" value="Genomic_DNA"/>
</dbReference>
<accession>A0A381YBI7</accession>
<dbReference type="AlphaFoldDB" id="A0A381YBI7"/>